<dbReference type="OrthoDB" id="467573at2"/>
<dbReference type="Proteomes" id="UP000256599">
    <property type="component" value="Unassembled WGS sequence"/>
</dbReference>
<accession>A0A3D8I6L1</accession>
<evidence type="ECO:0000313" key="1">
    <source>
        <dbReference type="EMBL" id="RDU60799.1"/>
    </source>
</evidence>
<organism evidence="1 2">
    <name type="scientific">Helicobacter marmotae</name>
    <dbReference type="NCBI Taxonomy" id="152490"/>
    <lineage>
        <taxon>Bacteria</taxon>
        <taxon>Pseudomonadati</taxon>
        <taxon>Campylobacterota</taxon>
        <taxon>Epsilonproteobacteria</taxon>
        <taxon>Campylobacterales</taxon>
        <taxon>Helicobacteraceae</taxon>
        <taxon>Helicobacter</taxon>
    </lineage>
</organism>
<dbReference type="RefSeq" id="WP_104700652.1">
    <property type="nucleotide sequence ID" value="NZ_FZPP01000045.1"/>
</dbReference>
<keyword evidence="2" id="KW-1185">Reference proteome</keyword>
<gene>
    <name evidence="1" type="ORF">CQA63_02230</name>
</gene>
<dbReference type="InterPro" id="IPR036477">
    <property type="entry name" value="Formyl_transf_N_sf"/>
</dbReference>
<dbReference type="EMBL" id="NXLR01000002">
    <property type="protein sequence ID" value="RDU60799.1"/>
    <property type="molecule type" value="Genomic_DNA"/>
</dbReference>
<evidence type="ECO:0000313" key="2">
    <source>
        <dbReference type="Proteomes" id="UP000256599"/>
    </source>
</evidence>
<comment type="caution">
    <text evidence="1">The sequence shown here is derived from an EMBL/GenBank/DDBJ whole genome shotgun (WGS) entry which is preliminary data.</text>
</comment>
<dbReference type="AlphaFoldDB" id="A0A3D8I6L1"/>
<evidence type="ECO:0008006" key="3">
    <source>
        <dbReference type="Google" id="ProtNLM"/>
    </source>
</evidence>
<dbReference type="SUPFAM" id="SSF53328">
    <property type="entry name" value="Formyltransferase"/>
    <property type="match status" value="1"/>
</dbReference>
<protein>
    <recommendedName>
        <fullName evidence="3">Methionyl-tRNA formyltransferase</fullName>
    </recommendedName>
</protein>
<sequence>MPFLAKSIDMELEGALYIANKAGLYKKKAAQNLHADFKELIHSLSDFEPLCTPLPFTRASNITFLEDMAMIYAPTARSHIYLQALLQEGILPRVVVFLAEDSSTLAEVWRELEGLGCLIYHIPSKDINDKAVFSLIMGLSQTYIIYSGYGGGILEHNYFEKGKFFIHVHAGKLPHYKGSTTCYYSLLEDGEICASAMFLSHKLDGGDILAEVSLDKAAICRLKNSDIDTTIEPYIRSLALIKALHSQQKSGAFSPKKHDITQADNTYYRIHPLLKHFALLGVFKEEV</sequence>
<reference evidence="1 2" key="1">
    <citation type="submission" date="2018-04" db="EMBL/GenBank/DDBJ databases">
        <title>Novel Campyloabacter and Helicobacter Species and Strains.</title>
        <authorList>
            <person name="Mannion A.J."/>
            <person name="Shen Z."/>
            <person name="Fox J.G."/>
        </authorList>
    </citation>
    <scope>NUCLEOTIDE SEQUENCE [LARGE SCALE GENOMIC DNA]</scope>
    <source>
        <strain evidence="1 2">MIT 98-6070</strain>
    </source>
</reference>
<proteinExistence type="predicted"/>
<dbReference type="Gene3D" id="3.40.50.170">
    <property type="entry name" value="Formyl transferase, N-terminal domain"/>
    <property type="match status" value="1"/>
</dbReference>
<name>A0A3D8I6L1_9HELI</name>